<organism evidence="1 2">
    <name type="scientific">Rhizopogon vesiculosus</name>
    <dbReference type="NCBI Taxonomy" id="180088"/>
    <lineage>
        <taxon>Eukaryota</taxon>
        <taxon>Fungi</taxon>
        <taxon>Dikarya</taxon>
        <taxon>Basidiomycota</taxon>
        <taxon>Agaricomycotina</taxon>
        <taxon>Agaricomycetes</taxon>
        <taxon>Agaricomycetidae</taxon>
        <taxon>Boletales</taxon>
        <taxon>Suillineae</taxon>
        <taxon>Rhizopogonaceae</taxon>
        <taxon>Rhizopogon</taxon>
    </lineage>
</organism>
<evidence type="ECO:0000313" key="2">
    <source>
        <dbReference type="Proteomes" id="UP000183567"/>
    </source>
</evidence>
<proteinExistence type="predicted"/>
<name>A0A1J8R0W5_9AGAM</name>
<dbReference type="EMBL" id="LVVM01001037">
    <property type="protein sequence ID" value="OJA19448.1"/>
    <property type="molecule type" value="Genomic_DNA"/>
</dbReference>
<dbReference type="Proteomes" id="UP000183567">
    <property type="component" value="Unassembled WGS sequence"/>
</dbReference>
<accession>A0A1J8R0W5</accession>
<dbReference type="AlphaFoldDB" id="A0A1J8R0W5"/>
<sequence length="130" mass="14653">MADLPNPGVYNIFSTAFEDAAVVILPNQDAVRGIPQMPTMLTLTYVNRGNGICMISDTLQGRFLGINQLPDVEMTGAVYLSGEEQTWILRRVGDNYTISQEERFWFLAGLGEMIRTSPEKQQTWKFEQMG</sequence>
<keyword evidence="2" id="KW-1185">Reference proteome</keyword>
<comment type="caution">
    <text evidence="1">The sequence shown here is derived from an EMBL/GenBank/DDBJ whole genome shotgun (WGS) entry which is preliminary data.</text>
</comment>
<gene>
    <name evidence="1" type="ORF">AZE42_04232</name>
</gene>
<evidence type="ECO:0000313" key="1">
    <source>
        <dbReference type="EMBL" id="OJA19448.1"/>
    </source>
</evidence>
<reference evidence="1 2" key="1">
    <citation type="submission" date="2016-03" db="EMBL/GenBank/DDBJ databases">
        <title>Comparative genomics of the ectomycorrhizal sister species Rhizopogon vinicolor and Rhizopogon vesiculosus (Basidiomycota: Boletales) reveals a divergence of the mating type B locus.</title>
        <authorList>
            <person name="Mujic A.B."/>
            <person name="Kuo A."/>
            <person name="Tritt A."/>
            <person name="Lipzen A."/>
            <person name="Chen C."/>
            <person name="Johnson J."/>
            <person name="Sharma A."/>
            <person name="Barry K."/>
            <person name="Grigoriev I.V."/>
            <person name="Spatafora J.W."/>
        </authorList>
    </citation>
    <scope>NUCLEOTIDE SEQUENCE [LARGE SCALE GENOMIC DNA]</scope>
    <source>
        <strain evidence="1 2">AM-OR11-056</strain>
    </source>
</reference>
<protein>
    <submittedName>
        <fullName evidence="1">Uncharacterized protein</fullName>
    </submittedName>
</protein>